<organism evidence="6">
    <name type="scientific">Salmonella enterica</name>
    <name type="common">Salmonella choleraesuis</name>
    <dbReference type="NCBI Taxonomy" id="28901"/>
    <lineage>
        <taxon>Bacteria</taxon>
        <taxon>Pseudomonadati</taxon>
        <taxon>Pseudomonadota</taxon>
        <taxon>Gammaproteobacteria</taxon>
        <taxon>Enterobacterales</taxon>
        <taxon>Enterobacteriaceae</taxon>
        <taxon>Salmonella</taxon>
    </lineage>
</organism>
<dbReference type="GO" id="GO:0003697">
    <property type="term" value="F:single-stranded DNA binding"/>
    <property type="evidence" value="ECO:0007669"/>
    <property type="project" value="InterPro"/>
</dbReference>
<dbReference type="GO" id="GO:0005524">
    <property type="term" value="F:ATP binding"/>
    <property type="evidence" value="ECO:0007669"/>
    <property type="project" value="UniProtKB-KW"/>
</dbReference>
<proteinExistence type="predicted"/>
<gene>
    <name evidence="6" type="ORF">AUS09_10950</name>
    <name evidence="5" type="ORF">DOF42_01940</name>
</gene>
<evidence type="ECO:0000259" key="4">
    <source>
        <dbReference type="Pfam" id="PF00154"/>
    </source>
</evidence>
<feature type="domain" description="RecA-like N-terminal" evidence="4">
    <location>
        <begin position="23"/>
        <end position="66"/>
    </location>
</feature>
<sequence>MATDKKKSPFAFVKPVTQEERAKALKTAMDAIDKQFGKGSIMRLGDESRLTVERISTGSLTLDIMLLESQGLFSGNFIT</sequence>
<dbReference type="AlphaFoldDB" id="A0A5U4HAT8"/>
<keyword evidence="1" id="KW-0547">Nucleotide-binding</keyword>
<dbReference type="GO" id="GO:0006310">
    <property type="term" value="P:DNA recombination"/>
    <property type="evidence" value="ECO:0007669"/>
    <property type="project" value="UniProtKB-KW"/>
</dbReference>
<dbReference type="Pfam" id="PF00154">
    <property type="entry name" value="RecA_N"/>
    <property type="match status" value="1"/>
</dbReference>
<comment type="caution">
    <text evidence="6">The sequence shown here is derived from an EMBL/GenBank/DDBJ whole genome shotgun (WGS) entry which is preliminary data.</text>
</comment>
<dbReference type="PANTHER" id="PTHR45900">
    <property type="entry name" value="RECA"/>
    <property type="match status" value="1"/>
</dbReference>
<name>A0A5U4HAT8_SALER</name>
<evidence type="ECO:0000313" key="6">
    <source>
        <dbReference type="EMBL" id="EBP9375272.1"/>
    </source>
</evidence>
<dbReference type="InterPro" id="IPR049428">
    <property type="entry name" value="RecA-like_N"/>
</dbReference>
<keyword evidence="2" id="KW-0067">ATP-binding</keyword>
<evidence type="ECO:0000256" key="2">
    <source>
        <dbReference type="ARBA" id="ARBA00022840"/>
    </source>
</evidence>
<dbReference type="GO" id="GO:0005829">
    <property type="term" value="C:cytosol"/>
    <property type="evidence" value="ECO:0007669"/>
    <property type="project" value="TreeGrafter"/>
</dbReference>
<evidence type="ECO:0000313" key="5">
    <source>
        <dbReference type="EMBL" id="EBO4815134.1"/>
    </source>
</evidence>
<reference evidence="6" key="1">
    <citation type="submission" date="2018-07" db="EMBL/GenBank/DDBJ databases">
        <authorList>
            <consortium name="PulseNet: The National Subtyping Network for Foodborne Disease Surveillance"/>
            <person name="Tarr C.L."/>
            <person name="Trees E."/>
            <person name="Katz L.S."/>
            <person name="Carleton-Romer H.A."/>
            <person name="Stroika S."/>
            <person name="Kucerova Z."/>
            <person name="Roache K.F."/>
            <person name="Sabol A.L."/>
            <person name="Besser J."/>
            <person name="Gerner-Smidt P."/>
        </authorList>
    </citation>
    <scope>NUCLEOTIDE SEQUENCE</scope>
    <source>
        <strain evidence="6">2015K-1398</strain>
        <strain evidence="5">PNUSAS043090</strain>
    </source>
</reference>
<dbReference type="GO" id="GO:0006281">
    <property type="term" value="P:DNA repair"/>
    <property type="evidence" value="ECO:0007669"/>
    <property type="project" value="InterPro"/>
</dbReference>
<dbReference type="EMBL" id="AAGIQQ010000001">
    <property type="protein sequence ID" value="EBO4815134.1"/>
    <property type="molecule type" value="Genomic_DNA"/>
</dbReference>
<evidence type="ECO:0000256" key="3">
    <source>
        <dbReference type="ARBA" id="ARBA00023172"/>
    </source>
</evidence>
<dbReference type="PANTHER" id="PTHR45900:SF1">
    <property type="entry name" value="MITOCHONDRIAL DNA REPAIR PROTEIN RECA HOMOLOG-RELATED"/>
    <property type="match status" value="1"/>
</dbReference>
<evidence type="ECO:0000256" key="1">
    <source>
        <dbReference type="ARBA" id="ARBA00022741"/>
    </source>
</evidence>
<dbReference type="EMBL" id="AAGNJA010000003">
    <property type="protein sequence ID" value="EBP9375272.1"/>
    <property type="molecule type" value="Genomic_DNA"/>
</dbReference>
<protein>
    <recommendedName>
        <fullName evidence="4">RecA-like N-terminal domain-containing protein</fullName>
    </recommendedName>
</protein>
<dbReference type="InterPro" id="IPR013765">
    <property type="entry name" value="DNA_recomb/repair_RecA"/>
</dbReference>
<keyword evidence="3" id="KW-0233">DNA recombination</keyword>
<accession>A0A5U4HAT8</accession>